<reference evidence="3" key="1">
    <citation type="journal article" date="2020" name="Nature">
        <title>Giant virus diversity and host interactions through global metagenomics.</title>
        <authorList>
            <person name="Schulz F."/>
            <person name="Roux S."/>
            <person name="Paez-Espino D."/>
            <person name="Jungbluth S."/>
            <person name="Walsh D.A."/>
            <person name="Denef V.J."/>
            <person name="McMahon K.D."/>
            <person name="Konstantinidis K.T."/>
            <person name="Eloe-Fadrosh E.A."/>
            <person name="Kyrpides N.C."/>
            <person name="Woyke T."/>
        </authorList>
    </citation>
    <scope>NUCLEOTIDE SEQUENCE</scope>
    <source>
        <strain evidence="3">GVMAG-S-1101164-67</strain>
    </source>
</reference>
<organism evidence="3">
    <name type="scientific">viral metagenome</name>
    <dbReference type="NCBI Taxonomy" id="1070528"/>
    <lineage>
        <taxon>unclassified sequences</taxon>
        <taxon>metagenomes</taxon>
        <taxon>organismal metagenomes</taxon>
    </lineage>
</organism>
<evidence type="ECO:0000313" key="3">
    <source>
        <dbReference type="EMBL" id="QHU10056.1"/>
    </source>
</evidence>
<proteinExistence type="predicted"/>
<accession>A0A6C0JZ13</accession>
<evidence type="ECO:0000256" key="1">
    <source>
        <dbReference type="SAM" id="Coils"/>
    </source>
</evidence>
<feature type="compositionally biased region" description="Basic residues" evidence="2">
    <location>
        <begin position="240"/>
        <end position="264"/>
    </location>
</feature>
<sequence length="264" mass="30682">MNTMRRLFGNPAQLPSKDEILNPDEILNRLEKLTMFSDPREEEMYKNDLHDLNRKYDRAWDIATRDKINIQKDNLFKKKIQAIREQDTDKNQSEFNELYSKLDKINKMIMDKLNEAEKQHNLVYDTPKQGFTHFAHFAQHAIGYSEKALKKRDALYNEINRLKKIIKTLEILKTIYNAPIEDSSEYSMNATSDGETKGSAESTIPIDGQPPGSDESTIPIDGQPPGSLESESNHVIGGNRKTRRSRKSKKSRKPHKKSKRRRRH</sequence>
<evidence type="ECO:0000256" key="2">
    <source>
        <dbReference type="SAM" id="MobiDB-lite"/>
    </source>
</evidence>
<dbReference type="AlphaFoldDB" id="A0A6C0JZ13"/>
<feature type="region of interest" description="Disordered" evidence="2">
    <location>
        <begin position="185"/>
        <end position="264"/>
    </location>
</feature>
<keyword evidence="1" id="KW-0175">Coiled coil</keyword>
<name>A0A6C0JZ13_9ZZZZ</name>
<protein>
    <submittedName>
        <fullName evidence="3">Uncharacterized protein</fullName>
    </submittedName>
</protein>
<dbReference type="EMBL" id="MN740749">
    <property type="protein sequence ID" value="QHU10056.1"/>
    <property type="molecule type" value="Genomic_DNA"/>
</dbReference>
<feature type="coiled-coil region" evidence="1">
    <location>
        <begin position="145"/>
        <end position="172"/>
    </location>
</feature>